<reference evidence="1" key="1">
    <citation type="journal article" date="2021" name="Proc. Natl. Acad. Sci. U.S.A.">
        <title>A Catalog of Tens of Thousands of Viruses from Human Metagenomes Reveals Hidden Associations with Chronic Diseases.</title>
        <authorList>
            <person name="Tisza M.J."/>
            <person name="Buck C.B."/>
        </authorList>
    </citation>
    <scope>NUCLEOTIDE SEQUENCE</scope>
    <source>
        <strain evidence="1">CtkvU4</strain>
    </source>
</reference>
<sequence>MAKRQLPRGGTAELARLLGITQRRVQQLTETKVITRQPEGDFLLPEAIAEFYGFKYKTEESIDYMAEKALHEKAKRELTEMEMRKKRGELFEGAVIKSVMTNMLVNFRTQLLGLPARLSPQLANRPAGEINALLNQEITAELVEVKDYAPDLFAEENHAGPE</sequence>
<name>A0A8S5QQ81_9CAUD</name>
<protein>
    <recommendedName>
        <fullName evidence="2">Terminase small subunit</fullName>
    </recommendedName>
</protein>
<proteinExistence type="predicted"/>
<evidence type="ECO:0000313" key="1">
    <source>
        <dbReference type="EMBL" id="DAE21248.1"/>
    </source>
</evidence>
<evidence type="ECO:0008006" key="2">
    <source>
        <dbReference type="Google" id="ProtNLM"/>
    </source>
</evidence>
<organism evidence="1">
    <name type="scientific">Caudovirales sp. ctkvU4</name>
    <dbReference type="NCBI Taxonomy" id="2826783"/>
    <lineage>
        <taxon>Viruses</taxon>
        <taxon>Duplodnaviria</taxon>
        <taxon>Heunggongvirae</taxon>
        <taxon>Uroviricota</taxon>
        <taxon>Caudoviricetes</taxon>
    </lineage>
</organism>
<accession>A0A8S5QQ81</accession>
<dbReference type="EMBL" id="BK015710">
    <property type="protein sequence ID" value="DAE21248.1"/>
    <property type="molecule type" value="Genomic_DNA"/>
</dbReference>